<feature type="binding site" evidence="6">
    <location>
        <position position="169"/>
    </location>
    <ligand>
        <name>S-adenosyl-L-methionine</name>
        <dbReference type="ChEBI" id="CHEBI:59789"/>
    </ligand>
</feature>
<dbReference type="InterPro" id="IPR031341">
    <property type="entry name" value="Methyltr_RsmF_N"/>
</dbReference>
<dbReference type="GO" id="GO:0001510">
    <property type="term" value="P:RNA methylation"/>
    <property type="evidence" value="ECO:0007669"/>
    <property type="project" value="InterPro"/>
</dbReference>
<dbReference type="Gene3D" id="3.40.50.150">
    <property type="entry name" value="Vaccinia Virus protein VP39"/>
    <property type="match status" value="1"/>
</dbReference>
<evidence type="ECO:0000256" key="4">
    <source>
        <dbReference type="ARBA" id="ARBA00022691"/>
    </source>
</evidence>
<sequence>MQRFLFPHEFEERLRSQRGHDWQAFSAIHGEASPVSIRLNPAKTKNHNALFKQQASPDIQSVPWTKHGFYLNERPSFTLDPAFHAGTYYVQEASSMLLEQAILQYFDNKENIRALDLCAAPGGKSTHLLSLLSTNSLLVSNEVIRSRANILAENITKWGHANVVVTNNDPEDFEKLKGFFDLMVVDAPCSGEGLFRKDAEAMKEWSVENANLCAMRQQRIVHDVWPALKENGILIYCTCTYNPEENNKNIERFAQELNAEILPLDINPNWGVQALDHGYQCFPDKVKGEGFYIAILRKKETQSSGRMRGGKTVFTKVPNAAVRYQQWLNTSEVKLTQFREFLLTIPSEQEEAITFVCSNLKTVSAGTTMGTLKHDKLIPDHALAMSTVLNKENFPHVEASYEEAIAYLRKDVFWQEGLTKGFSLIQYENFTLGWANVLDNRLNNLYPADWRIRMAGN</sequence>
<dbReference type="EMBL" id="BHXQ01000003">
    <property type="protein sequence ID" value="GCC51580.1"/>
    <property type="molecule type" value="Genomic_DNA"/>
</dbReference>
<dbReference type="PRINTS" id="PR02008">
    <property type="entry name" value="RCMTFAMILY"/>
</dbReference>
<dbReference type="OrthoDB" id="9810297at2"/>
<dbReference type="Pfam" id="PF01189">
    <property type="entry name" value="Methyltr_RsmB-F"/>
    <property type="match status" value="1"/>
</dbReference>
<evidence type="ECO:0000256" key="3">
    <source>
        <dbReference type="ARBA" id="ARBA00022679"/>
    </source>
</evidence>
<comment type="caution">
    <text evidence="8">The sequence shown here is derived from an EMBL/GenBank/DDBJ whole genome shotgun (WGS) entry which is preliminary data.</text>
</comment>
<dbReference type="GO" id="GO:0003723">
    <property type="term" value="F:RNA binding"/>
    <property type="evidence" value="ECO:0007669"/>
    <property type="project" value="UniProtKB-UniRule"/>
</dbReference>
<keyword evidence="5 6" id="KW-0694">RNA-binding</keyword>
<dbReference type="RefSeq" id="WP_127122236.1">
    <property type="nucleotide sequence ID" value="NZ_BHXQ01000003.1"/>
</dbReference>
<dbReference type="PANTHER" id="PTHR22807:SF30">
    <property type="entry name" value="28S RRNA (CYTOSINE(4447)-C(5))-METHYLTRANSFERASE-RELATED"/>
    <property type="match status" value="1"/>
</dbReference>
<keyword evidence="4 6" id="KW-0949">S-adenosyl-L-methionine</keyword>
<dbReference type="PROSITE" id="PS51686">
    <property type="entry name" value="SAM_MT_RSMB_NOP"/>
    <property type="match status" value="1"/>
</dbReference>
<dbReference type="Gene3D" id="3.30.70.1170">
    <property type="entry name" value="Sun protein, domain 3"/>
    <property type="match status" value="1"/>
</dbReference>
<protein>
    <submittedName>
        <fullName evidence="8">Fmu (Sun) domain protein</fullName>
    </submittedName>
</protein>
<dbReference type="InterPro" id="IPR049560">
    <property type="entry name" value="MeTrfase_RsmB-F_NOP2_cat"/>
</dbReference>
<feature type="binding site" evidence="6">
    <location>
        <position position="142"/>
    </location>
    <ligand>
        <name>S-adenosyl-L-methionine</name>
        <dbReference type="ChEBI" id="CHEBI:59789"/>
    </ligand>
</feature>
<name>A0A401U9M3_9BACT</name>
<comment type="similarity">
    <text evidence="6">Belongs to the class I-like SAM-binding methyltransferase superfamily. RsmB/NOP family.</text>
</comment>
<evidence type="ECO:0000256" key="5">
    <source>
        <dbReference type="ARBA" id="ARBA00022884"/>
    </source>
</evidence>
<evidence type="ECO:0000256" key="1">
    <source>
        <dbReference type="ARBA" id="ARBA00022490"/>
    </source>
</evidence>
<dbReference type="InterPro" id="IPR023267">
    <property type="entry name" value="RCMT"/>
</dbReference>
<dbReference type="Proteomes" id="UP000288227">
    <property type="component" value="Unassembled WGS sequence"/>
</dbReference>
<evidence type="ECO:0000256" key="2">
    <source>
        <dbReference type="ARBA" id="ARBA00022603"/>
    </source>
</evidence>
<dbReference type="Gene3D" id="2.30.130.60">
    <property type="match status" value="1"/>
</dbReference>
<evidence type="ECO:0000313" key="8">
    <source>
        <dbReference type="EMBL" id="GCC51580.1"/>
    </source>
</evidence>
<dbReference type="Pfam" id="PF13636">
    <property type="entry name" value="Methyltranf_PUA"/>
    <property type="match status" value="1"/>
</dbReference>
<dbReference type="InterPro" id="IPR001678">
    <property type="entry name" value="MeTrfase_RsmB-F_NOP2_dom"/>
</dbReference>
<dbReference type="Pfam" id="PF17125">
    <property type="entry name" value="Methyltr_RsmF_N"/>
    <property type="match status" value="1"/>
</dbReference>
<accession>A0A401U9M3</accession>
<dbReference type="SUPFAM" id="SSF53335">
    <property type="entry name" value="S-adenosyl-L-methionine-dependent methyltransferases"/>
    <property type="match status" value="1"/>
</dbReference>
<dbReference type="GO" id="GO:0008173">
    <property type="term" value="F:RNA methyltransferase activity"/>
    <property type="evidence" value="ECO:0007669"/>
    <property type="project" value="InterPro"/>
</dbReference>
<reference evidence="8 9" key="1">
    <citation type="submission" date="2018-11" db="EMBL/GenBank/DDBJ databases">
        <title>Chryseotalea sanarue gen. nov., sp., nov., a member of the family Cytophagaceae, isolated from a brackish lake in Hamamatsu Japan.</title>
        <authorList>
            <person name="Maejima Y."/>
            <person name="Iino T."/>
            <person name="Muraguchi Y."/>
            <person name="Fukuda K."/>
            <person name="Ohkuma M."/>
            <person name="Moriuchi R."/>
            <person name="Dohra H."/>
            <person name="Kimbara K."/>
            <person name="Shintani M."/>
        </authorList>
    </citation>
    <scope>NUCLEOTIDE SEQUENCE [LARGE SCALE GENOMIC DNA]</scope>
    <source>
        <strain evidence="8 9">Ys</strain>
    </source>
</reference>
<gene>
    <name evidence="8" type="ORF">SanaruYs_18060</name>
</gene>
<feature type="binding site" evidence="6">
    <location>
        <position position="186"/>
    </location>
    <ligand>
        <name>S-adenosyl-L-methionine</name>
        <dbReference type="ChEBI" id="CHEBI:59789"/>
    </ligand>
</feature>
<dbReference type="AlphaFoldDB" id="A0A401U9M3"/>
<proteinExistence type="inferred from homology"/>
<dbReference type="InterPro" id="IPR029063">
    <property type="entry name" value="SAM-dependent_MTases_sf"/>
</dbReference>
<keyword evidence="1" id="KW-0963">Cytoplasm</keyword>
<evidence type="ECO:0000313" key="9">
    <source>
        <dbReference type="Proteomes" id="UP000288227"/>
    </source>
</evidence>
<keyword evidence="2 6" id="KW-0489">Methyltransferase</keyword>
<dbReference type="PANTHER" id="PTHR22807">
    <property type="entry name" value="NOP2 YEAST -RELATED NOL1/NOP2/FMU SUN DOMAIN-CONTAINING"/>
    <property type="match status" value="1"/>
</dbReference>
<feature type="active site" description="Nucleophile" evidence="6">
    <location>
        <position position="239"/>
    </location>
</feature>
<keyword evidence="9" id="KW-1185">Reference proteome</keyword>
<organism evidence="8 9">
    <name type="scientific">Chryseotalea sanaruensis</name>
    <dbReference type="NCBI Taxonomy" id="2482724"/>
    <lineage>
        <taxon>Bacteria</taxon>
        <taxon>Pseudomonadati</taxon>
        <taxon>Bacteroidota</taxon>
        <taxon>Cytophagia</taxon>
        <taxon>Cytophagales</taxon>
        <taxon>Chryseotaleaceae</taxon>
        <taxon>Chryseotalea</taxon>
    </lineage>
</organism>
<keyword evidence="3 6" id="KW-0808">Transferase</keyword>
<feature type="domain" description="SAM-dependent MTase RsmB/NOP-type" evidence="7">
    <location>
        <begin position="25"/>
        <end position="299"/>
    </location>
</feature>
<evidence type="ECO:0000259" key="7">
    <source>
        <dbReference type="PROSITE" id="PS51686"/>
    </source>
</evidence>
<feature type="binding site" evidence="6">
    <location>
        <begin position="118"/>
        <end position="124"/>
    </location>
    <ligand>
        <name>S-adenosyl-L-methionine</name>
        <dbReference type="ChEBI" id="CHEBI:59789"/>
    </ligand>
</feature>
<evidence type="ECO:0000256" key="6">
    <source>
        <dbReference type="PROSITE-ProRule" id="PRU01023"/>
    </source>
</evidence>
<dbReference type="InterPro" id="IPR027391">
    <property type="entry name" value="Nol1_Nop2_Fmu_2"/>
</dbReference>